<keyword evidence="1" id="KW-0472">Membrane</keyword>
<evidence type="ECO:0000313" key="3">
    <source>
        <dbReference type="Proteomes" id="UP000022910"/>
    </source>
</evidence>
<sequence length="49" mass="5538">MRFFRSLWSLDLDLDGQFFVIFGNVGCFATYSSGSLDVWVVAAIRLLFG</sequence>
<gene>
    <name evidence="2" type="ORF">RirG_097200</name>
</gene>
<feature type="transmembrane region" description="Helical" evidence="1">
    <location>
        <begin position="20"/>
        <end position="48"/>
    </location>
</feature>
<keyword evidence="1" id="KW-1133">Transmembrane helix</keyword>
<keyword evidence="3" id="KW-1185">Reference proteome</keyword>
<dbReference type="Proteomes" id="UP000022910">
    <property type="component" value="Unassembled WGS sequence"/>
</dbReference>
<dbReference type="AlphaFoldDB" id="A0A015JPX7"/>
<dbReference type="EMBL" id="JEMT01016883">
    <property type="protein sequence ID" value="EXX69320.1"/>
    <property type="molecule type" value="Genomic_DNA"/>
</dbReference>
<protein>
    <submittedName>
        <fullName evidence="2">Uncharacterized protein</fullName>
    </submittedName>
</protein>
<name>A0A015JPX7_RHIIW</name>
<evidence type="ECO:0000313" key="2">
    <source>
        <dbReference type="EMBL" id="EXX69320.1"/>
    </source>
</evidence>
<proteinExistence type="predicted"/>
<accession>A0A015JPX7</accession>
<reference evidence="2 3" key="1">
    <citation type="submission" date="2014-02" db="EMBL/GenBank/DDBJ databases">
        <title>Single nucleus genome sequencing reveals high similarity among nuclei of an endomycorrhizal fungus.</title>
        <authorList>
            <person name="Lin K."/>
            <person name="Geurts R."/>
            <person name="Zhang Z."/>
            <person name="Limpens E."/>
            <person name="Saunders D.G."/>
            <person name="Mu D."/>
            <person name="Pang E."/>
            <person name="Cao H."/>
            <person name="Cha H."/>
            <person name="Lin T."/>
            <person name="Zhou Q."/>
            <person name="Shang Y."/>
            <person name="Li Y."/>
            <person name="Ivanov S."/>
            <person name="Sharma T."/>
            <person name="Velzen R.V."/>
            <person name="Ruijter N.D."/>
            <person name="Aanen D.K."/>
            <person name="Win J."/>
            <person name="Kamoun S."/>
            <person name="Bisseling T."/>
            <person name="Huang S."/>
        </authorList>
    </citation>
    <scope>NUCLEOTIDE SEQUENCE [LARGE SCALE GENOMIC DNA]</scope>
    <source>
        <strain evidence="3">DAOM197198w</strain>
    </source>
</reference>
<comment type="caution">
    <text evidence="2">The sequence shown here is derived from an EMBL/GenBank/DDBJ whole genome shotgun (WGS) entry which is preliminary data.</text>
</comment>
<dbReference type="OrthoDB" id="10425174at2759"/>
<evidence type="ECO:0000256" key="1">
    <source>
        <dbReference type="SAM" id="Phobius"/>
    </source>
</evidence>
<keyword evidence="1" id="KW-0812">Transmembrane</keyword>
<organism evidence="2 3">
    <name type="scientific">Rhizophagus irregularis (strain DAOM 197198w)</name>
    <name type="common">Glomus intraradices</name>
    <dbReference type="NCBI Taxonomy" id="1432141"/>
    <lineage>
        <taxon>Eukaryota</taxon>
        <taxon>Fungi</taxon>
        <taxon>Fungi incertae sedis</taxon>
        <taxon>Mucoromycota</taxon>
        <taxon>Glomeromycotina</taxon>
        <taxon>Glomeromycetes</taxon>
        <taxon>Glomerales</taxon>
        <taxon>Glomeraceae</taxon>
        <taxon>Rhizophagus</taxon>
    </lineage>
</organism>
<dbReference type="HOGENOM" id="CLU_3143713_0_0_1"/>